<reference evidence="1" key="1">
    <citation type="submission" date="2021-06" db="EMBL/GenBank/DDBJ databases">
        <authorList>
            <person name="Hodson N. C."/>
            <person name="Mongue J. A."/>
            <person name="Jaron S. K."/>
        </authorList>
    </citation>
    <scope>NUCLEOTIDE SEQUENCE</scope>
</reference>
<accession>A0A8J2JJJ3</accession>
<comment type="caution">
    <text evidence="1">The sequence shown here is derived from an EMBL/GenBank/DDBJ whole genome shotgun (WGS) entry which is preliminary data.</text>
</comment>
<name>A0A8J2JJJ3_9HEXA</name>
<feature type="non-terminal residue" evidence="1">
    <location>
        <position position="1"/>
    </location>
</feature>
<protein>
    <submittedName>
        <fullName evidence="1">Uncharacterized protein</fullName>
    </submittedName>
</protein>
<dbReference type="AlphaFoldDB" id="A0A8J2JJJ3"/>
<proteinExistence type="predicted"/>
<keyword evidence="2" id="KW-1185">Reference proteome</keyword>
<dbReference type="Proteomes" id="UP000708208">
    <property type="component" value="Unassembled WGS sequence"/>
</dbReference>
<organism evidence="1 2">
    <name type="scientific">Allacma fusca</name>
    <dbReference type="NCBI Taxonomy" id="39272"/>
    <lineage>
        <taxon>Eukaryota</taxon>
        <taxon>Metazoa</taxon>
        <taxon>Ecdysozoa</taxon>
        <taxon>Arthropoda</taxon>
        <taxon>Hexapoda</taxon>
        <taxon>Collembola</taxon>
        <taxon>Symphypleona</taxon>
        <taxon>Sminthuridae</taxon>
        <taxon>Allacma</taxon>
    </lineage>
</organism>
<evidence type="ECO:0000313" key="2">
    <source>
        <dbReference type="Proteomes" id="UP000708208"/>
    </source>
</evidence>
<gene>
    <name evidence="1" type="ORF">AFUS01_LOCUS4918</name>
</gene>
<evidence type="ECO:0000313" key="1">
    <source>
        <dbReference type="EMBL" id="CAG7709936.1"/>
    </source>
</evidence>
<sequence>VRHGIDCTTGITQESQILRSAIWKS</sequence>
<dbReference type="EMBL" id="CAJVCH010031057">
    <property type="protein sequence ID" value="CAG7709936.1"/>
    <property type="molecule type" value="Genomic_DNA"/>
</dbReference>